<reference evidence="1" key="1">
    <citation type="journal article" date="2020" name="Stud. Mycol.">
        <title>101 Dothideomycetes genomes: a test case for predicting lifestyles and emergence of pathogens.</title>
        <authorList>
            <person name="Haridas S."/>
            <person name="Albert R."/>
            <person name="Binder M."/>
            <person name="Bloem J."/>
            <person name="Labutti K."/>
            <person name="Salamov A."/>
            <person name="Andreopoulos B."/>
            <person name="Baker S."/>
            <person name="Barry K."/>
            <person name="Bills G."/>
            <person name="Bluhm B."/>
            <person name="Cannon C."/>
            <person name="Castanera R."/>
            <person name="Culley D."/>
            <person name="Daum C."/>
            <person name="Ezra D."/>
            <person name="Gonzalez J."/>
            <person name="Henrissat B."/>
            <person name="Kuo A."/>
            <person name="Liang C."/>
            <person name="Lipzen A."/>
            <person name="Lutzoni F."/>
            <person name="Magnuson J."/>
            <person name="Mondo S."/>
            <person name="Nolan M."/>
            <person name="Ohm R."/>
            <person name="Pangilinan J."/>
            <person name="Park H.-J."/>
            <person name="Ramirez L."/>
            <person name="Alfaro M."/>
            <person name="Sun H."/>
            <person name="Tritt A."/>
            <person name="Yoshinaga Y."/>
            <person name="Zwiers L.-H."/>
            <person name="Turgeon B."/>
            <person name="Goodwin S."/>
            <person name="Spatafora J."/>
            <person name="Crous P."/>
            <person name="Grigoriev I."/>
        </authorList>
    </citation>
    <scope>NUCLEOTIDE SEQUENCE</scope>
    <source>
        <strain evidence="1">CBS 122368</strain>
    </source>
</reference>
<dbReference type="Proteomes" id="UP000800094">
    <property type="component" value="Unassembled WGS sequence"/>
</dbReference>
<dbReference type="RefSeq" id="XP_033683999.1">
    <property type="nucleotide sequence ID" value="XM_033826827.1"/>
</dbReference>
<name>A0A6A6IEJ0_9PLEO</name>
<keyword evidence="2" id="KW-1185">Reference proteome</keyword>
<gene>
    <name evidence="1" type="ORF">BU26DRAFT_505104</name>
</gene>
<sequence length="242" mass="26072">MYLSVHGRMYAGAGAAKRSVGGCVDSWLSRVAGTVTSDSDTAAKSVSRGWPALVLVRIASFKAAASLRWASPRRKAAAALQMDEQTVHWRSLRSGMVVEDIGGAINLSQGQISVPAFAAAATRPSQRQRSCCFPFRGSLRSKLCGAGNALQCKNSVPLGAYDLGLEDERLREPRGLCCSVGAGPIIVRSGSIVKTTVDSPWSQSVLLKLQPKRAITACRRKSNQYPDSRFRMAIDLDDLPYR</sequence>
<organism evidence="1 2">
    <name type="scientific">Trematosphaeria pertusa</name>
    <dbReference type="NCBI Taxonomy" id="390896"/>
    <lineage>
        <taxon>Eukaryota</taxon>
        <taxon>Fungi</taxon>
        <taxon>Dikarya</taxon>
        <taxon>Ascomycota</taxon>
        <taxon>Pezizomycotina</taxon>
        <taxon>Dothideomycetes</taxon>
        <taxon>Pleosporomycetidae</taxon>
        <taxon>Pleosporales</taxon>
        <taxon>Massarineae</taxon>
        <taxon>Trematosphaeriaceae</taxon>
        <taxon>Trematosphaeria</taxon>
    </lineage>
</organism>
<dbReference type="GeneID" id="54580157"/>
<evidence type="ECO:0000313" key="1">
    <source>
        <dbReference type="EMBL" id="KAF2248995.1"/>
    </source>
</evidence>
<proteinExistence type="predicted"/>
<dbReference type="EMBL" id="ML987195">
    <property type="protein sequence ID" value="KAF2248995.1"/>
    <property type="molecule type" value="Genomic_DNA"/>
</dbReference>
<dbReference type="AlphaFoldDB" id="A0A6A6IEJ0"/>
<accession>A0A6A6IEJ0</accession>
<protein>
    <submittedName>
        <fullName evidence="1">Uncharacterized protein</fullName>
    </submittedName>
</protein>
<evidence type="ECO:0000313" key="2">
    <source>
        <dbReference type="Proteomes" id="UP000800094"/>
    </source>
</evidence>